<keyword evidence="2" id="KW-0813">Transport</keyword>
<dbReference type="EMBL" id="JACCHL010000001">
    <property type="protein sequence ID" value="NYH51966.1"/>
    <property type="molecule type" value="Genomic_DNA"/>
</dbReference>
<feature type="domain" description="ABC transporter" evidence="5">
    <location>
        <begin position="5"/>
        <end position="232"/>
    </location>
</feature>
<dbReference type="SMART" id="SM00382">
    <property type="entry name" value="AAA"/>
    <property type="match status" value="1"/>
</dbReference>
<keyword evidence="8" id="KW-1185">Reference proteome</keyword>
<sequence length="299" mass="32589">MNDVITTHHLTKTYGPRTVVDDLELRVPQGCVYGFLGPNGSGKSTTMKMLLSLARPSRGEITLLGRPMNRETRPALLREIGSLVEAPPGYAHLTGRENMVIVQRMLGLSDRQVSRAVATVRLQEHMDKLVRAYSLGMKQRLGIAMALAREPRLLILDEPTNGLDPAGIEEIRGLLVSLAEDGVTVMVSSHLLDEIDRMASVLGILGRGRLVFQGTRAELFDRSTPDLLVDTPEPGRALALGVPAVRSERGLRLSGLGDDDTAALVRRLVGADVPVHGVRRVQQSLEEVFMDLTGREGLL</sequence>
<evidence type="ECO:0000256" key="1">
    <source>
        <dbReference type="ARBA" id="ARBA00005417"/>
    </source>
</evidence>
<dbReference type="InterPro" id="IPR003593">
    <property type="entry name" value="AAA+_ATPase"/>
</dbReference>
<evidence type="ECO:0000313" key="7">
    <source>
        <dbReference type="EMBL" id="OOC55527.1"/>
    </source>
</evidence>
<evidence type="ECO:0000313" key="9">
    <source>
        <dbReference type="Proteomes" id="UP000584931"/>
    </source>
</evidence>
<dbReference type="PANTHER" id="PTHR43335:SF4">
    <property type="entry name" value="ABC TRANSPORTER, ATP-BINDING PROTEIN"/>
    <property type="match status" value="1"/>
</dbReference>
<dbReference type="InterPro" id="IPR017871">
    <property type="entry name" value="ABC_transporter-like_CS"/>
</dbReference>
<protein>
    <submittedName>
        <fullName evidence="7">ABC transporter ATP-binding protein</fullName>
    </submittedName>
    <submittedName>
        <fullName evidence="6">ABC-2 type transport system ATP-binding protein</fullName>
    </submittedName>
</protein>
<dbReference type="PANTHER" id="PTHR43335">
    <property type="entry name" value="ABC TRANSPORTER, ATP-BINDING PROTEIN"/>
    <property type="match status" value="1"/>
</dbReference>
<dbReference type="GO" id="GO:0016887">
    <property type="term" value="F:ATP hydrolysis activity"/>
    <property type="evidence" value="ECO:0007669"/>
    <property type="project" value="InterPro"/>
</dbReference>
<evidence type="ECO:0000256" key="4">
    <source>
        <dbReference type="ARBA" id="ARBA00022840"/>
    </source>
</evidence>
<evidence type="ECO:0000256" key="3">
    <source>
        <dbReference type="ARBA" id="ARBA00022741"/>
    </source>
</evidence>
<reference evidence="7" key="2">
    <citation type="submission" date="2016-08" db="EMBL/GenBank/DDBJ databases">
        <authorList>
            <person name="Seilhamer J.J."/>
        </authorList>
    </citation>
    <scope>NUCLEOTIDE SEQUENCE [LARGE SCALE GENOMIC DNA]</scope>
    <source>
        <strain evidence="7">UTMC102</strain>
    </source>
</reference>
<dbReference type="Pfam" id="PF00005">
    <property type="entry name" value="ABC_tran"/>
    <property type="match status" value="1"/>
</dbReference>
<reference evidence="6 9" key="3">
    <citation type="submission" date="2020-07" db="EMBL/GenBank/DDBJ databases">
        <title>Sequencing the genomes of 1000 actinobacteria strains.</title>
        <authorList>
            <person name="Klenk H.-P."/>
        </authorList>
    </citation>
    <scope>NUCLEOTIDE SEQUENCE [LARGE SCALE GENOMIC DNA]</scope>
    <source>
        <strain evidence="6 9">DSM 45278</strain>
    </source>
</reference>
<comment type="caution">
    <text evidence="7">The sequence shown here is derived from an EMBL/GenBank/DDBJ whole genome shotgun (WGS) entry which is preliminary data.</text>
</comment>
<keyword evidence="4 7" id="KW-0067">ATP-binding</keyword>
<dbReference type="EMBL" id="MCOK01000001">
    <property type="protein sequence ID" value="OOC55527.1"/>
    <property type="molecule type" value="Genomic_DNA"/>
</dbReference>
<reference evidence="8" key="1">
    <citation type="submission" date="2016-08" db="EMBL/GenBank/DDBJ databases">
        <authorList>
            <person name="Tokovenko B."/>
            <person name="Kalinowski J."/>
        </authorList>
    </citation>
    <scope>NUCLEOTIDE SEQUENCE [LARGE SCALE GENOMIC DNA]</scope>
    <source>
        <strain evidence="8">UTMC102</strain>
    </source>
</reference>
<dbReference type="Proteomes" id="UP000189004">
    <property type="component" value="Unassembled WGS sequence"/>
</dbReference>
<dbReference type="GO" id="GO:0005524">
    <property type="term" value="F:ATP binding"/>
    <property type="evidence" value="ECO:0007669"/>
    <property type="project" value="UniProtKB-KW"/>
</dbReference>
<dbReference type="PROSITE" id="PS00211">
    <property type="entry name" value="ABC_TRANSPORTER_1"/>
    <property type="match status" value="1"/>
</dbReference>
<gene>
    <name evidence="6" type="ORF">HNR06_001555</name>
    <name evidence="7" type="ORF">NOSIN_18295</name>
</gene>
<dbReference type="Gene3D" id="3.40.50.300">
    <property type="entry name" value="P-loop containing nucleotide triphosphate hydrolases"/>
    <property type="match status" value="1"/>
</dbReference>
<dbReference type="InterPro" id="IPR003439">
    <property type="entry name" value="ABC_transporter-like_ATP-bd"/>
</dbReference>
<comment type="similarity">
    <text evidence="1">Belongs to the ABC transporter superfamily.</text>
</comment>
<dbReference type="RefSeq" id="WP_077691957.1">
    <property type="nucleotide sequence ID" value="NZ_JACCHL010000001.1"/>
</dbReference>
<proteinExistence type="inferred from homology"/>
<organism evidence="7 8">
    <name type="scientific">Nocardiopsis sinuspersici</name>
    <dbReference type="NCBI Taxonomy" id="501010"/>
    <lineage>
        <taxon>Bacteria</taxon>
        <taxon>Bacillati</taxon>
        <taxon>Actinomycetota</taxon>
        <taxon>Actinomycetes</taxon>
        <taxon>Streptosporangiales</taxon>
        <taxon>Nocardiopsidaceae</taxon>
        <taxon>Nocardiopsis</taxon>
    </lineage>
</organism>
<dbReference type="PROSITE" id="PS50893">
    <property type="entry name" value="ABC_TRANSPORTER_2"/>
    <property type="match status" value="1"/>
</dbReference>
<dbReference type="STRING" id="501010.NOSIN_18295"/>
<dbReference type="AlphaFoldDB" id="A0A1V3C410"/>
<evidence type="ECO:0000259" key="5">
    <source>
        <dbReference type="PROSITE" id="PS50893"/>
    </source>
</evidence>
<dbReference type="InterPro" id="IPR027417">
    <property type="entry name" value="P-loop_NTPase"/>
</dbReference>
<evidence type="ECO:0000313" key="8">
    <source>
        <dbReference type="Proteomes" id="UP000189004"/>
    </source>
</evidence>
<accession>A0A7Y9XA02</accession>
<keyword evidence="3" id="KW-0547">Nucleotide-binding</keyword>
<dbReference type="SUPFAM" id="SSF52540">
    <property type="entry name" value="P-loop containing nucleoside triphosphate hydrolases"/>
    <property type="match status" value="1"/>
</dbReference>
<evidence type="ECO:0000256" key="2">
    <source>
        <dbReference type="ARBA" id="ARBA00022448"/>
    </source>
</evidence>
<accession>A0A1V3C410</accession>
<name>A0A1V3C410_9ACTN</name>
<dbReference type="OrthoDB" id="3452254at2"/>
<dbReference type="Proteomes" id="UP000584931">
    <property type="component" value="Unassembled WGS sequence"/>
</dbReference>
<evidence type="ECO:0000313" key="6">
    <source>
        <dbReference type="EMBL" id="NYH51966.1"/>
    </source>
</evidence>